<accession>A0A3E2X0P2</accession>
<dbReference type="Proteomes" id="UP000261111">
    <property type="component" value="Unassembled WGS sequence"/>
</dbReference>
<dbReference type="EMBL" id="QVIA01000003">
    <property type="protein sequence ID" value="RGC34638.1"/>
    <property type="molecule type" value="Genomic_DNA"/>
</dbReference>
<organism evidence="1 2">
    <name type="scientific">Hungatella hathewayi</name>
    <dbReference type="NCBI Taxonomy" id="154046"/>
    <lineage>
        <taxon>Bacteria</taxon>
        <taxon>Bacillati</taxon>
        <taxon>Bacillota</taxon>
        <taxon>Clostridia</taxon>
        <taxon>Lachnospirales</taxon>
        <taxon>Lachnospiraceae</taxon>
        <taxon>Hungatella</taxon>
    </lineage>
</organism>
<name>A0A3E2X0P2_9FIRM</name>
<evidence type="ECO:0000313" key="2">
    <source>
        <dbReference type="Proteomes" id="UP000261111"/>
    </source>
</evidence>
<evidence type="ECO:0000313" key="1">
    <source>
        <dbReference type="EMBL" id="RGC34638.1"/>
    </source>
</evidence>
<protein>
    <submittedName>
        <fullName evidence="1">Uncharacterized protein</fullName>
    </submittedName>
</protein>
<comment type="caution">
    <text evidence="1">The sequence shown here is derived from an EMBL/GenBank/DDBJ whole genome shotgun (WGS) entry which is preliminary data.</text>
</comment>
<sequence>MHPTGRKDSYAGMALRPWQRINSLGDSIAPERINTLPPLGAPLSGRAFPNGRMYQLKNREACPRPGASMPF</sequence>
<reference evidence="1 2" key="1">
    <citation type="submission" date="2018-08" db="EMBL/GenBank/DDBJ databases">
        <title>A genome reference for cultivated species of the human gut microbiota.</title>
        <authorList>
            <person name="Zou Y."/>
            <person name="Xue W."/>
            <person name="Luo G."/>
        </authorList>
    </citation>
    <scope>NUCLEOTIDE SEQUENCE [LARGE SCALE GENOMIC DNA]</scope>
    <source>
        <strain evidence="1 2">AF19-21</strain>
    </source>
</reference>
<gene>
    <name evidence="1" type="ORF">DWX41_04075</name>
</gene>
<proteinExistence type="predicted"/>
<dbReference type="AlphaFoldDB" id="A0A3E2X0P2"/>